<protein>
    <submittedName>
        <fullName evidence="3">Endonuclease</fullName>
    </submittedName>
</protein>
<feature type="domain" description="GIY-YIG" evidence="2">
    <location>
        <begin position="1"/>
        <end position="78"/>
    </location>
</feature>
<proteinExistence type="inferred from homology"/>
<dbReference type="eggNOG" id="COG2827">
    <property type="taxonomic scope" value="Bacteria"/>
</dbReference>
<dbReference type="EMBL" id="JRMW01000031">
    <property type="protein sequence ID" value="KGF04352.1"/>
    <property type="molecule type" value="Genomic_DNA"/>
</dbReference>
<dbReference type="CDD" id="cd10448">
    <property type="entry name" value="GIY-YIG_unchar_3"/>
    <property type="match status" value="1"/>
</dbReference>
<dbReference type="Gene3D" id="3.40.1440.10">
    <property type="entry name" value="GIY-YIG endonuclease"/>
    <property type="match status" value="1"/>
</dbReference>
<comment type="similarity">
    <text evidence="1">Belongs to the UPF0213 family.</text>
</comment>
<dbReference type="OrthoDB" id="9807770at2"/>
<dbReference type="InterPro" id="IPR035901">
    <property type="entry name" value="GIY-YIG_endonuc_sf"/>
</dbReference>
<dbReference type="AlphaFoldDB" id="A0A095YCR1"/>
<dbReference type="RefSeq" id="WP_037327293.1">
    <property type="nucleotide sequence ID" value="NZ_JRMW01000031.1"/>
</dbReference>
<evidence type="ECO:0000313" key="4">
    <source>
        <dbReference type="Proteomes" id="UP000029579"/>
    </source>
</evidence>
<evidence type="ECO:0000256" key="1">
    <source>
        <dbReference type="ARBA" id="ARBA00007435"/>
    </source>
</evidence>
<reference evidence="3 4" key="1">
    <citation type="submission" date="2014-07" db="EMBL/GenBank/DDBJ databases">
        <authorList>
            <person name="McCorrison J."/>
            <person name="Sanka R."/>
            <person name="Torralba M."/>
            <person name="Gillis M."/>
            <person name="Haft D.H."/>
            <person name="Methe B."/>
            <person name="Sutton G."/>
            <person name="Nelson K.E."/>
        </authorList>
    </citation>
    <scope>NUCLEOTIDE SEQUENCE [LARGE SCALE GENOMIC DNA]</scope>
    <source>
        <strain evidence="3 4">S7-1-13</strain>
    </source>
</reference>
<organism evidence="3 4">
    <name type="scientific">Anaerococcus lactolyticus S7-1-13</name>
    <dbReference type="NCBI Taxonomy" id="1284686"/>
    <lineage>
        <taxon>Bacteria</taxon>
        <taxon>Bacillati</taxon>
        <taxon>Bacillota</taxon>
        <taxon>Tissierellia</taxon>
        <taxon>Tissierellales</taxon>
        <taxon>Peptoniphilaceae</taxon>
        <taxon>Anaerococcus</taxon>
    </lineage>
</organism>
<dbReference type="SUPFAM" id="SSF82771">
    <property type="entry name" value="GIY-YIG endonuclease"/>
    <property type="match status" value="1"/>
</dbReference>
<dbReference type="Pfam" id="PF01541">
    <property type="entry name" value="GIY-YIG"/>
    <property type="match status" value="1"/>
</dbReference>
<gene>
    <name evidence="3" type="ORF">HMPREF1630_04010</name>
</gene>
<dbReference type="InterPro" id="IPR000305">
    <property type="entry name" value="GIY-YIG_endonuc"/>
</dbReference>
<evidence type="ECO:0000259" key="2">
    <source>
        <dbReference type="PROSITE" id="PS50164"/>
    </source>
</evidence>
<evidence type="ECO:0000313" key="3">
    <source>
        <dbReference type="EMBL" id="KGF04352.1"/>
    </source>
</evidence>
<dbReference type="PROSITE" id="PS50164">
    <property type="entry name" value="GIY_YIG"/>
    <property type="match status" value="1"/>
</dbReference>
<dbReference type="PANTHER" id="PTHR34477">
    <property type="entry name" value="UPF0213 PROTEIN YHBQ"/>
    <property type="match status" value="1"/>
</dbReference>
<dbReference type="PANTHER" id="PTHR34477:SF5">
    <property type="entry name" value="BSL5627 PROTEIN"/>
    <property type="match status" value="1"/>
</dbReference>
<name>A0A095YCR1_9FIRM</name>
<keyword evidence="3" id="KW-0255">Endonuclease</keyword>
<comment type="caution">
    <text evidence="3">The sequence shown here is derived from an EMBL/GenBank/DDBJ whole genome shotgun (WGS) entry which is preliminary data.</text>
</comment>
<accession>A0A095YCR1</accession>
<dbReference type="Proteomes" id="UP000029579">
    <property type="component" value="Unassembled WGS sequence"/>
</dbReference>
<keyword evidence="3" id="KW-0378">Hydrolase</keyword>
<sequence length="95" mass="12083">MYHFVYILTTKYNKRFYTGYTNNLIRRTYEHKNHLDKGSFTDKYNITKLVYYEIFEDYEYARTREDQIKDYRREKKINLINKMNPDWDDLYYKMI</sequence>
<dbReference type="GO" id="GO:0004519">
    <property type="term" value="F:endonuclease activity"/>
    <property type="evidence" value="ECO:0007669"/>
    <property type="project" value="UniProtKB-KW"/>
</dbReference>
<dbReference type="InterPro" id="IPR050190">
    <property type="entry name" value="UPF0213_domain"/>
</dbReference>
<keyword evidence="3" id="KW-0540">Nuclease</keyword>